<feature type="transmembrane region" description="Helical" evidence="1">
    <location>
        <begin position="267"/>
        <end position="285"/>
    </location>
</feature>
<feature type="transmembrane region" description="Helical" evidence="1">
    <location>
        <begin position="291"/>
        <end position="315"/>
    </location>
</feature>
<evidence type="ECO:0000313" key="3">
    <source>
        <dbReference type="Proteomes" id="UP000197153"/>
    </source>
</evidence>
<keyword evidence="1" id="KW-1133">Transmembrane helix</keyword>
<name>A0A248JYA9_9PROT</name>
<reference evidence="2 3" key="1">
    <citation type="submission" date="2017-06" db="EMBL/GenBank/DDBJ databases">
        <title>Complete genome sequence of Nitrospirillum amazonense strain CBAmC, an endophytic nitrogen-fixing and plant growth-promoting bacterium, isolated from sugarcane.</title>
        <authorList>
            <person name="Schwab S."/>
            <person name="dos Santos Teixeira K.R."/>
            <person name="Simoes Araujo J.L."/>
            <person name="Soares Vidal M."/>
            <person name="Borges de Freitas H.R."/>
            <person name="Rivello Crivelaro A.L."/>
            <person name="Bueno de Camargo Nunes A."/>
            <person name="dos Santos C.M."/>
            <person name="Palmeira da Silva Rosa D."/>
            <person name="da Silva Padilha D."/>
            <person name="da Silva E."/>
            <person name="Araujo Terra L."/>
            <person name="Soares Mendes V."/>
            <person name="Farinelli L."/>
            <person name="Magalhaes Cruz L."/>
            <person name="Baldani J.I."/>
        </authorList>
    </citation>
    <scope>NUCLEOTIDE SEQUENCE [LARGE SCALE GENOMIC DNA]</scope>
    <source>
        <strain evidence="2 3">CBAmC</strain>
    </source>
</reference>
<gene>
    <name evidence="2" type="ORF">Y958_22030</name>
</gene>
<dbReference type="EMBL" id="CP022111">
    <property type="protein sequence ID" value="ASG23481.1"/>
    <property type="molecule type" value="Genomic_DNA"/>
</dbReference>
<keyword evidence="1" id="KW-0812">Transmembrane</keyword>
<evidence type="ECO:0000313" key="2">
    <source>
        <dbReference type="EMBL" id="ASG23481.1"/>
    </source>
</evidence>
<feature type="transmembrane region" description="Helical" evidence="1">
    <location>
        <begin position="142"/>
        <end position="161"/>
    </location>
</feature>
<feature type="transmembrane region" description="Helical" evidence="1">
    <location>
        <begin position="327"/>
        <end position="352"/>
    </location>
</feature>
<keyword evidence="3" id="KW-1185">Reference proteome</keyword>
<dbReference type="Proteomes" id="UP000197153">
    <property type="component" value="Chromosome 2"/>
</dbReference>
<feature type="transmembrane region" description="Helical" evidence="1">
    <location>
        <begin position="65"/>
        <end position="82"/>
    </location>
</feature>
<feature type="transmembrane region" description="Helical" evidence="1">
    <location>
        <begin position="103"/>
        <end position="122"/>
    </location>
</feature>
<proteinExistence type="predicted"/>
<protein>
    <submittedName>
        <fullName evidence="2">DUF5009 domain-containing protein</fullName>
    </submittedName>
</protein>
<keyword evidence="1" id="KW-0472">Membrane</keyword>
<dbReference type="PANTHER" id="PTHR31061:SF24">
    <property type="entry name" value="LD22376P"/>
    <property type="match status" value="1"/>
</dbReference>
<dbReference type="AlphaFoldDB" id="A0A248JYA9"/>
<accession>A0A248JYA9</accession>
<dbReference type="KEGG" id="nao:Y958_22030"/>
<organism evidence="2 3">
    <name type="scientific">Nitrospirillum viridazoti CBAmc</name>
    <dbReference type="NCBI Taxonomy" id="1441467"/>
    <lineage>
        <taxon>Bacteria</taxon>
        <taxon>Pseudomonadati</taxon>
        <taxon>Pseudomonadota</taxon>
        <taxon>Alphaproteobacteria</taxon>
        <taxon>Rhodospirillales</taxon>
        <taxon>Azospirillaceae</taxon>
        <taxon>Nitrospirillum</taxon>
        <taxon>Nitrospirillum viridazoti</taxon>
    </lineage>
</organism>
<evidence type="ECO:0000256" key="1">
    <source>
        <dbReference type="SAM" id="Phobius"/>
    </source>
</evidence>
<sequence>MSAPALDRPSTESSPAAKPERLLSLDVFRGLTVALMLLVNDPGTWSDIYWPLRHAKWHGWTPTDLVFPFFLFMVGITTHLSLTQRRARGDDDGALARQILRRALILFGLGLFIAWFPGYALAGHGTLADRAAAQVLSWRIPGVLQRIALCYAAAGLLSLRLGIRAQGALIVVLLLGYWAVMTCVPVPGTGATGLAALAHPGATVAAAVDRALFDWGAWGNHLWAAAKTWDPEGVLSTLPAIATALLGVQAGRWLARPLPLPARIRGLIVAGVVGVLLGEVWDLAFPINKSLWTSSFVALTAGMACLCLGALLWVVEVRGWRRWTRPALVFGVNPILAYVGSELMAIIIGGVITLPWDHRIAPLQDVIYEAVFYPLLPEKAASLAFALLFVALWWAILEVLYRWRIFLKV</sequence>
<dbReference type="RefSeq" id="WP_088873973.1">
    <property type="nucleotide sequence ID" value="NZ_CP022111.1"/>
</dbReference>
<feature type="transmembrane region" description="Helical" evidence="1">
    <location>
        <begin position="168"/>
        <end position="187"/>
    </location>
</feature>
<feature type="transmembrane region" description="Helical" evidence="1">
    <location>
        <begin position="233"/>
        <end position="255"/>
    </location>
</feature>
<dbReference type="PANTHER" id="PTHR31061">
    <property type="entry name" value="LD22376P"/>
    <property type="match status" value="1"/>
</dbReference>
<feature type="transmembrane region" description="Helical" evidence="1">
    <location>
        <begin position="380"/>
        <end position="401"/>
    </location>
</feature>